<dbReference type="HOGENOM" id="CLU_120084_2_0_1"/>
<protein>
    <recommendedName>
        <fullName evidence="1">ATP phosphoribosyltransferase</fullName>
    </recommendedName>
</protein>
<dbReference type="RefSeq" id="XP_013271087.1">
    <property type="nucleotide sequence ID" value="XM_013415633.1"/>
</dbReference>
<accession>A0A0D2IL68</accession>
<evidence type="ECO:0000313" key="2">
    <source>
        <dbReference type="EMBL" id="KIX03951.1"/>
    </source>
</evidence>
<dbReference type="InterPro" id="IPR015867">
    <property type="entry name" value="N-reg_PII/ATP_PRibTrfase_C"/>
</dbReference>
<dbReference type="SUPFAM" id="SSF102705">
    <property type="entry name" value="NIF3 (NGG1p interacting factor 3)-like"/>
    <property type="match status" value="1"/>
</dbReference>
<name>A0A0D2IL68_9EURO</name>
<dbReference type="AlphaFoldDB" id="A0A0D2IL68"/>
<dbReference type="STRING" id="1442369.A0A0D2IL68"/>
<dbReference type="PANTHER" id="PTHR41774:SF1">
    <property type="entry name" value="NGG1P INTERACTING FACTOR NIF3"/>
    <property type="match status" value="1"/>
</dbReference>
<dbReference type="Proteomes" id="UP000053617">
    <property type="component" value="Unassembled WGS sequence"/>
</dbReference>
<evidence type="ECO:0000256" key="1">
    <source>
        <dbReference type="ARBA" id="ARBA00020998"/>
    </source>
</evidence>
<reference evidence="2 3" key="1">
    <citation type="submission" date="2015-01" db="EMBL/GenBank/DDBJ databases">
        <title>The Genome Sequence of Rhinocladiella mackenzie CBS 650.93.</title>
        <authorList>
            <consortium name="The Broad Institute Genomics Platform"/>
            <person name="Cuomo C."/>
            <person name="de Hoog S."/>
            <person name="Gorbushina A."/>
            <person name="Stielow B."/>
            <person name="Teixiera M."/>
            <person name="Abouelleil A."/>
            <person name="Chapman S.B."/>
            <person name="Priest M."/>
            <person name="Young S.K."/>
            <person name="Wortman J."/>
            <person name="Nusbaum C."/>
            <person name="Birren B."/>
        </authorList>
    </citation>
    <scope>NUCLEOTIDE SEQUENCE [LARGE SCALE GENOMIC DNA]</scope>
    <source>
        <strain evidence="2 3">CBS 650.93</strain>
    </source>
</reference>
<sequence>MPTTIPTSGDTQIYKLTFYVPPSDTQACLSAIWSTGAGTWPNPPGTEPVDAPAKYIETAFVSRGTGMFRPTAAANPHIGKPGDAEVAEEEKVEMVVVGTPTVKRAVEALRKAHPYEVVAFFVTKCESF</sequence>
<dbReference type="Gene3D" id="3.30.70.120">
    <property type="match status" value="1"/>
</dbReference>
<gene>
    <name evidence="2" type="ORF">Z518_07504</name>
</gene>
<dbReference type="GeneID" id="25295575"/>
<organism evidence="2 3">
    <name type="scientific">Rhinocladiella mackenziei CBS 650.93</name>
    <dbReference type="NCBI Taxonomy" id="1442369"/>
    <lineage>
        <taxon>Eukaryota</taxon>
        <taxon>Fungi</taxon>
        <taxon>Dikarya</taxon>
        <taxon>Ascomycota</taxon>
        <taxon>Pezizomycotina</taxon>
        <taxon>Eurotiomycetes</taxon>
        <taxon>Chaetothyriomycetidae</taxon>
        <taxon>Chaetothyriales</taxon>
        <taxon>Herpotrichiellaceae</taxon>
        <taxon>Rhinocladiella</taxon>
    </lineage>
</organism>
<dbReference type="EMBL" id="KN847479">
    <property type="protein sequence ID" value="KIX03951.1"/>
    <property type="molecule type" value="Genomic_DNA"/>
</dbReference>
<proteinExistence type="predicted"/>
<dbReference type="InterPro" id="IPR036069">
    <property type="entry name" value="DUF34/NIF3_sf"/>
</dbReference>
<dbReference type="PANTHER" id="PTHR41774">
    <property type="match status" value="1"/>
</dbReference>
<evidence type="ECO:0000313" key="3">
    <source>
        <dbReference type="Proteomes" id="UP000053617"/>
    </source>
</evidence>
<keyword evidence="3" id="KW-1185">Reference proteome</keyword>
<dbReference type="OrthoDB" id="15981at2759"/>
<dbReference type="VEuPathDB" id="FungiDB:Z518_07504"/>